<evidence type="ECO:0000256" key="1">
    <source>
        <dbReference type="ARBA" id="ARBA00011738"/>
    </source>
</evidence>
<dbReference type="PANTHER" id="PTHR35721:SF1">
    <property type="entry name" value="UREIDOGLYCOLATE HYDROLASE"/>
    <property type="match status" value="1"/>
</dbReference>
<dbReference type="EMBL" id="CP042326">
    <property type="protein sequence ID" value="QDZ39501.1"/>
    <property type="molecule type" value="Genomic_DNA"/>
</dbReference>
<keyword evidence="6" id="KW-1185">Reference proteome</keyword>
<evidence type="ECO:0000256" key="4">
    <source>
        <dbReference type="ARBA" id="ARBA00047684"/>
    </source>
</evidence>
<keyword evidence="3" id="KW-0456">Lyase</keyword>
<keyword evidence="5" id="KW-0378">Hydrolase</keyword>
<dbReference type="InterPro" id="IPR024060">
    <property type="entry name" value="Ureidoglycolate_lyase_dom_sf"/>
</dbReference>
<accession>A0A5B8NLT7</accession>
<evidence type="ECO:0000256" key="2">
    <source>
        <dbReference type="ARBA" id="ARBA00022631"/>
    </source>
</evidence>
<dbReference type="InterPro" id="IPR011051">
    <property type="entry name" value="RmlC_Cupin_sf"/>
</dbReference>
<dbReference type="RefSeq" id="WP_146295102.1">
    <property type="nucleotide sequence ID" value="NZ_CP042326.1"/>
</dbReference>
<organism evidence="5 6">
    <name type="scientific">Euhalothece natronophila Z-M001</name>
    <dbReference type="NCBI Taxonomy" id="522448"/>
    <lineage>
        <taxon>Bacteria</taxon>
        <taxon>Bacillati</taxon>
        <taxon>Cyanobacteriota</taxon>
        <taxon>Cyanophyceae</taxon>
        <taxon>Oscillatoriophycideae</taxon>
        <taxon>Chroococcales</taxon>
        <taxon>Halothecacae</taxon>
        <taxon>Halothece cluster</taxon>
        <taxon>Euhalothece</taxon>
    </lineage>
</organism>
<dbReference type="GO" id="GO:0004848">
    <property type="term" value="F:ureidoglycolate hydrolase activity"/>
    <property type="evidence" value="ECO:0007669"/>
    <property type="project" value="InterPro"/>
</dbReference>
<dbReference type="OrthoDB" id="9804602at2"/>
<dbReference type="KEGG" id="enn:FRE64_05920"/>
<dbReference type="Pfam" id="PF04115">
    <property type="entry name" value="Ureidogly_lyase"/>
    <property type="match status" value="1"/>
</dbReference>
<evidence type="ECO:0000256" key="3">
    <source>
        <dbReference type="ARBA" id="ARBA00023239"/>
    </source>
</evidence>
<dbReference type="PANTHER" id="PTHR35721">
    <property type="entry name" value="UREIDOGLYCOLATE HYDROLASE"/>
    <property type="match status" value="1"/>
</dbReference>
<gene>
    <name evidence="5" type="ORF">FRE64_05920</name>
</gene>
<dbReference type="InterPro" id="IPR007247">
    <property type="entry name" value="Ureidogly_lyase"/>
</dbReference>
<keyword evidence="2" id="KW-0659">Purine metabolism</keyword>
<dbReference type="GO" id="GO:0006144">
    <property type="term" value="P:purine nucleobase metabolic process"/>
    <property type="evidence" value="ECO:0007669"/>
    <property type="project" value="UniProtKB-KW"/>
</dbReference>
<comment type="catalytic activity">
    <reaction evidence="4">
        <text>(S)-ureidoglycolate = urea + glyoxylate</text>
        <dbReference type="Rhea" id="RHEA:11304"/>
        <dbReference type="ChEBI" id="CHEBI:16199"/>
        <dbReference type="ChEBI" id="CHEBI:36655"/>
        <dbReference type="ChEBI" id="CHEBI:57296"/>
        <dbReference type="EC" id="4.3.2.3"/>
    </reaction>
</comment>
<dbReference type="GO" id="GO:0050385">
    <property type="term" value="F:ureidoglycolate lyase activity"/>
    <property type="evidence" value="ECO:0007669"/>
    <property type="project" value="UniProtKB-EC"/>
</dbReference>
<dbReference type="Gene3D" id="2.60.120.480">
    <property type="entry name" value="Ureidoglycolate hydrolase"/>
    <property type="match status" value="1"/>
</dbReference>
<comment type="subunit">
    <text evidence="1">Homodimer.</text>
</comment>
<dbReference type="AlphaFoldDB" id="A0A5B8NLT7"/>
<dbReference type="SUPFAM" id="SSF51182">
    <property type="entry name" value="RmlC-like cupins"/>
    <property type="match status" value="1"/>
</dbReference>
<reference evidence="5" key="1">
    <citation type="submission" date="2019-08" db="EMBL/GenBank/DDBJ databases">
        <title>Carotenoids and Carotenoid Binding Proteins in the Halophilic Cyanobacterium Euhalothece sp. ZM00.</title>
        <authorList>
            <person name="Cho S.M."/>
            <person name="Song J.Y."/>
            <person name="Park Y.-I."/>
        </authorList>
    </citation>
    <scope>NUCLEOTIDE SEQUENCE [LARGE SCALE GENOMIC DNA]</scope>
    <source>
        <strain evidence="5">Z-M001</strain>
    </source>
</reference>
<evidence type="ECO:0000313" key="6">
    <source>
        <dbReference type="Proteomes" id="UP000318453"/>
    </source>
</evidence>
<proteinExistence type="predicted"/>
<sequence length="164" mass="18718">MTQSTLQTLKIEAITGENFAPYGDLVLPSQDGKPFDETDAKLDLSQGTPRFYIMQLQKRGKRFHKITRHQLCTQCLGALEGKSWLLAVAPPSSNSKPDVSQLKAFQIPGNCFIKLHKGTWHAGPYFEEDEIINFYNLELSDTNEVDHFSYDFLTEENLIWEMTT</sequence>
<protein>
    <submittedName>
        <fullName evidence="5">Ureidoglycolate hydrolase</fullName>
    </submittedName>
</protein>
<name>A0A5B8NLT7_9CHRO</name>
<evidence type="ECO:0000313" key="5">
    <source>
        <dbReference type="EMBL" id="QDZ39501.1"/>
    </source>
</evidence>
<dbReference type="GO" id="GO:0000256">
    <property type="term" value="P:allantoin catabolic process"/>
    <property type="evidence" value="ECO:0007669"/>
    <property type="project" value="InterPro"/>
</dbReference>
<dbReference type="Proteomes" id="UP000318453">
    <property type="component" value="Chromosome"/>
</dbReference>